<dbReference type="PRINTS" id="PR00463">
    <property type="entry name" value="EP450I"/>
</dbReference>
<dbReference type="Gene3D" id="1.10.630.10">
    <property type="entry name" value="Cytochrome P450"/>
    <property type="match status" value="1"/>
</dbReference>
<dbReference type="GO" id="GO:0004497">
    <property type="term" value="F:monooxygenase activity"/>
    <property type="evidence" value="ECO:0007669"/>
    <property type="project" value="UniProtKB-KW"/>
</dbReference>
<feature type="binding site" description="axial binding residue" evidence="9">
    <location>
        <position position="537"/>
    </location>
    <ligand>
        <name>heme</name>
        <dbReference type="ChEBI" id="CHEBI:30413"/>
    </ligand>
    <ligandPart>
        <name>Fe</name>
        <dbReference type="ChEBI" id="CHEBI:18248"/>
    </ligandPart>
</feature>
<dbReference type="InterPro" id="IPR001128">
    <property type="entry name" value="Cyt_P450"/>
</dbReference>
<dbReference type="GO" id="GO:0020037">
    <property type="term" value="F:heme binding"/>
    <property type="evidence" value="ECO:0007669"/>
    <property type="project" value="InterPro"/>
</dbReference>
<dbReference type="OrthoDB" id="1470350at2759"/>
<evidence type="ECO:0000313" key="12">
    <source>
        <dbReference type="EMBL" id="KAB5595626.1"/>
    </source>
</evidence>
<evidence type="ECO:0000256" key="1">
    <source>
        <dbReference type="ARBA" id="ARBA00001971"/>
    </source>
</evidence>
<dbReference type="Pfam" id="PF00067">
    <property type="entry name" value="p450"/>
    <property type="match status" value="2"/>
</dbReference>
<proteinExistence type="inferred from homology"/>
<evidence type="ECO:0000256" key="4">
    <source>
        <dbReference type="ARBA" id="ARBA00022617"/>
    </source>
</evidence>
<protein>
    <submittedName>
        <fullName evidence="12">Cytochrome P450</fullName>
    </submittedName>
</protein>
<comment type="similarity">
    <text evidence="3 10">Belongs to the cytochrome P450 family.</text>
</comment>
<evidence type="ECO:0000256" key="6">
    <source>
        <dbReference type="ARBA" id="ARBA00023002"/>
    </source>
</evidence>
<feature type="transmembrane region" description="Helical" evidence="11">
    <location>
        <begin position="17"/>
        <end position="38"/>
    </location>
</feature>
<dbReference type="Proteomes" id="UP000383932">
    <property type="component" value="Unassembled WGS sequence"/>
</dbReference>
<evidence type="ECO:0000256" key="7">
    <source>
        <dbReference type="ARBA" id="ARBA00023004"/>
    </source>
</evidence>
<keyword evidence="4 9" id="KW-0349">Heme</keyword>
<dbReference type="InterPro" id="IPR017972">
    <property type="entry name" value="Cyt_P450_CS"/>
</dbReference>
<evidence type="ECO:0000256" key="8">
    <source>
        <dbReference type="ARBA" id="ARBA00023033"/>
    </source>
</evidence>
<keyword evidence="8 10" id="KW-0503">Monooxygenase</keyword>
<evidence type="ECO:0000256" key="5">
    <source>
        <dbReference type="ARBA" id="ARBA00022723"/>
    </source>
</evidence>
<accession>A0A5N5QWT1</accession>
<keyword evidence="5 9" id="KW-0479">Metal-binding</keyword>
<dbReference type="PANTHER" id="PTHR24305:SF166">
    <property type="entry name" value="CYTOCHROME P450 12A4, MITOCHONDRIAL-RELATED"/>
    <property type="match status" value="1"/>
</dbReference>
<organism evidence="12 13">
    <name type="scientific">Ceratobasidium theobromae</name>
    <dbReference type="NCBI Taxonomy" id="1582974"/>
    <lineage>
        <taxon>Eukaryota</taxon>
        <taxon>Fungi</taxon>
        <taxon>Dikarya</taxon>
        <taxon>Basidiomycota</taxon>
        <taxon>Agaricomycotina</taxon>
        <taxon>Agaricomycetes</taxon>
        <taxon>Cantharellales</taxon>
        <taxon>Ceratobasidiaceae</taxon>
        <taxon>Ceratobasidium</taxon>
    </lineage>
</organism>
<name>A0A5N5QWT1_9AGAM</name>
<comment type="pathway">
    <text evidence="2">Secondary metabolite biosynthesis.</text>
</comment>
<keyword evidence="11" id="KW-1133">Transmembrane helix</keyword>
<keyword evidence="6 10" id="KW-0560">Oxidoreductase</keyword>
<evidence type="ECO:0000256" key="10">
    <source>
        <dbReference type="RuleBase" id="RU000461"/>
    </source>
</evidence>
<dbReference type="PROSITE" id="PS00086">
    <property type="entry name" value="CYTOCHROME_P450"/>
    <property type="match status" value="1"/>
</dbReference>
<keyword evidence="7 9" id="KW-0408">Iron</keyword>
<dbReference type="InterPro" id="IPR050121">
    <property type="entry name" value="Cytochrome_P450_monoxygenase"/>
</dbReference>
<evidence type="ECO:0000256" key="3">
    <source>
        <dbReference type="ARBA" id="ARBA00010617"/>
    </source>
</evidence>
<sequence>MDTLASFLALSRRAICLAAYTVGGAVCLGLVCFGPWLFKWLVMRPYKSYFKYLPGPKRRGRFVSDLRIICETETSKEFNERLRSKYGRNIRVQGFGYMDDRLVTYDPATINYILGPASERFPKPIQMRRLISMLIGGDTTQKAVSVAEGSYHTRLRKVIAPAFAPSTVKGLAPVFIRKASELCEHWRSVLSEPTAIPGVEVDAKGAPILDVHNWFGRAAFDVIGLAAFGYSFNSLRDNTNELFAAYMRLHNATKEGPSLRTNLSLAFPSLERYLQDDFSRSVAASAQVVQNTSKMLLQQRRAFAPEGDSKSILGLLLRSNANAAPEDRLNDEELLAQIDSFLFAGSDSTSIAIVWALYELSRNPQVQAALRAELRSLGLNEHGSEHEFASDSGIDIDPATVDPVAQFTAIDALPLLDRVVREVLRLHPPAHSTLRIADQDDILPFSPNAPPMMPDGSISRAVVTGLGADGIERTGIRVRKGEFIHLPFESMNVACDVWGQDAHDFKPDRWLDLPAAAKNGIGIVSGLMSFSVGPHACPASKFAMAEVKTMLAYVVSSFTFEEFAKIQANNMMVTRPYVDDEWEKGGLHGTLALIGELIVLVRLPAPSPRSRSIIIVIWVRVRFQGI</sequence>
<comment type="caution">
    <text evidence="12">The sequence shown here is derived from an EMBL/GenBank/DDBJ whole genome shotgun (WGS) entry which is preliminary data.</text>
</comment>
<evidence type="ECO:0000256" key="9">
    <source>
        <dbReference type="PIRSR" id="PIRSR602401-1"/>
    </source>
</evidence>
<dbReference type="GO" id="GO:0005506">
    <property type="term" value="F:iron ion binding"/>
    <property type="evidence" value="ECO:0007669"/>
    <property type="project" value="InterPro"/>
</dbReference>
<keyword evidence="13" id="KW-1185">Reference proteome</keyword>
<evidence type="ECO:0000256" key="11">
    <source>
        <dbReference type="SAM" id="Phobius"/>
    </source>
</evidence>
<dbReference type="AlphaFoldDB" id="A0A5N5QWT1"/>
<dbReference type="PRINTS" id="PR00385">
    <property type="entry name" value="P450"/>
</dbReference>
<dbReference type="EMBL" id="SSOP01000007">
    <property type="protein sequence ID" value="KAB5595626.1"/>
    <property type="molecule type" value="Genomic_DNA"/>
</dbReference>
<dbReference type="SUPFAM" id="SSF48264">
    <property type="entry name" value="Cytochrome P450"/>
    <property type="match status" value="1"/>
</dbReference>
<dbReference type="InterPro" id="IPR002401">
    <property type="entry name" value="Cyt_P450_E_grp-I"/>
</dbReference>
<keyword evidence="11" id="KW-0812">Transmembrane</keyword>
<evidence type="ECO:0000313" key="13">
    <source>
        <dbReference type="Proteomes" id="UP000383932"/>
    </source>
</evidence>
<dbReference type="InterPro" id="IPR036396">
    <property type="entry name" value="Cyt_P450_sf"/>
</dbReference>
<evidence type="ECO:0000256" key="2">
    <source>
        <dbReference type="ARBA" id="ARBA00005179"/>
    </source>
</evidence>
<gene>
    <name evidence="12" type="ORF">CTheo_864</name>
</gene>
<comment type="cofactor">
    <cofactor evidence="1 9">
        <name>heme</name>
        <dbReference type="ChEBI" id="CHEBI:30413"/>
    </cofactor>
</comment>
<reference evidence="12 13" key="1">
    <citation type="journal article" date="2019" name="Fungal Biol. Biotechnol.">
        <title>Draft genome sequence of fastidious pathogen Ceratobasidium theobromae, which causes vascular-streak dieback in Theobroma cacao.</title>
        <authorList>
            <person name="Ali S.S."/>
            <person name="Asman A."/>
            <person name="Shao J."/>
            <person name="Firmansyah A.P."/>
            <person name="Susilo A.W."/>
            <person name="Rosmana A."/>
            <person name="McMahon P."/>
            <person name="Junaid M."/>
            <person name="Guest D."/>
            <person name="Kheng T.Y."/>
            <person name="Meinhardt L.W."/>
            <person name="Bailey B.A."/>
        </authorList>
    </citation>
    <scope>NUCLEOTIDE SEQUENCE [LARGE SCALE GENOMIC DNA]</scope>
    <source>
        <strain evidence="12 13">CT2</strain>
    </source>
</reference>
<dbReference type="GO" id="GO:0016705">
    <property type="term" value="F:oxidoreductase activity, acting on paired donors, with incorporation or reduction of molecular oxygen"/>
    <property type="evidence" value="ECO:0007669"/>
    <property type="project" value="InterPro"/>
</dbReference>
<keyword evidence="11" id="KW-0472">Membrane</keyword>
<dbReference type="PANTHER" id="PTHR24305">
    <property type="entry name" value="CYTOCHROME P450"/>
    <property type="match status" value="1"/>
</dbReference>